<dbReference type="EMBL" id="JBCGBO010000005">
    <property type="protein sequence ID" value="KAK9199955.1"/>
    <property type="molecule type" value="Genomic_DNA"/>
</dbReference>
<evidence type="ECO:0000313" key="2">
    <source>
        <dbReference type="Proteomes" id="UP001428341"/>
    </source>
</evidence>
<keyword evidence="2" id="KW-1185">Reference proteome</keyword>
<name>A0AAP0QMD9_9ROSI</name>
<accession>A0AAP0QMD9</accession>
<reference evidence="1 2" key="1">
    <citation type="submission" date="2024-05" db="EMBL/GenBank/DDBJ databases">
        <title>Haplotype-resolved chromosome-level genome assembly of Huyou (Citrus changshanensis).</title>
        <authorList>
            <person name="Miao C."/>
            <person name="Chen W."/>
            <person name="Wu Y."/>
            <person name="Wang L."/>
            <person name="Zhao S."/>
            <person name="Grierson D."/>
            <person name="Xu C."/>
            <person name="Chen K."/>
        </authorList>
    </citation>
    <scope>NUCLEOTIDE SEQUENCE [LARGE SCALE GENOMIC DNA]</scope>
    <source>
        <strain evidence="1">01-14</strain>
        <tissue evidence="1">Leaf</tissue>
    </source>
</reference>
<gene>
    <name evidence="1" type="ORF">WN944_015149</name>
</gene>
<protein>
    <submittedName>
        <fullName evidence="1">Uncharacterized protein</fullName>
    </submittedName>
</protein>
<comment type="caution">
    <text evidence="1">The sequence shown here is derived from an EMBL/GenBank/DDBJ whole genome shotgun (WGS) entry which is preliminary data.</text>
</comment>
<evidence type="ECO:0000313" key="1">
    <source>
        <dbReference type="EMBL" id="KAK9199955.1"/>
    </source>
</evidence>
<dbReference type="AlphaFoldDB" id="A0AAP0QMD9"/>
<dbReference type="Proteomes" id="UP001428341">
    <property type="component" value="Unassembled WGS sequence"/>
</dbReference>
<proteinExistence type="predicted"/>
<sequence length="42" mass="4512">MVTGQELNAIRALASRNFFSPAIIEGGGTTYSHPDKKILHLG</sequence>
<organism evidence="1 2">
    <name type="scientific">Citrus x changshan-huyou</name>
    <dbReference type="NCBI Taxonomy" id="2935761"/>
    <lineage>
        <taxon>Eukaryota</taxon>
        <taxon>Viridiplantae</taxon>
        <taxon>Streptophyta</taxon>
        <taxon>Embryophyta</taxon>
        <taxon>Tracheophyta</taxon>
        <taxon>Spermatophyta</taxon>
        <taxon>Magnoliopsida</taxon>
        <taxon>eudicotyledons</taxon>
        <taxon>Gunneridae</taxon>
        <taxon>Pentapetalae</taxon>
        <taxon>rosids</taxon>
        <taxon>malvids</taxon>
        <taxon>Sapindales</taxon>
        <taxon>Rutaceae</taxon>
        <taxon>Aurantioideae</taxon>
        <taxon>Citrus</taxon>
    </lineage>
</organism>